<protein>
    <submittedName>
        <fullName evidence="1">Uncharacterized protein</fullName>
    </submittedName>
</protein>
<name>A0A423NLZ2_9PSED</name>
<proteinExistence type="predicted"/>
<dbReference type="EMBL" id="MOCA01000006">
    <property type="protein sequence ID" value="RON99201.1"/>
    <property type="molecule type" value="Genomic_DNA"/>
</dbReference>
<dbReference type="RefSeq" id="WP_064363553.1">
    <property type="nucleotide sequence ID" value="NZ_MOCA01000006.1"/>
</dbReference>
<sequence length="179" mass="20073">MDWKFTVTTLVALLAVLISWRARREVKVASKATLELQSRLEHYQHFPIIQVSIVPNGHKVKVILTNVSAQNAVSSYKLRFILRITAGKSTFSVSKEDYVYNGGFLGPNSVEEISPAEINDCIADAISPLQKYPSEQNHFVLRVYAECTPPHPKSEKVIEQGVGYFAYENNQLKLVPGPK</sequence>
<reference evidence="1 2" key="1">
    <citation type="submission" date="2016-10" db="EMBL/GenBank/DDBJ databases">
        <title>Comparative genome analysis of multiple Pseudomonas spp. focuses on biocontrol and plant growth promoting traits.</title>
        <authorList>
            <person name="Tao X.-Y."/>
            <person name="Taylor C.G."/>
        </authorList>
    </citation>
    <scope>NUCLEOTIDE SEQUENCE [LARGE SCALE GENOMIC DNA]</scope>
    <source>
        <strain evidence="1 2">36B3</strain>
    </source>
</reference>
<dbReference type="AlphaFoldDB" id="A0A423NLZ2"/>
<comment type="caution">
    <text evidence="1">The sequence shown here is derived from an EMBL/GenBank/DDBJ whole genome shotgun (WGS) entry which is preliminary data.</text>
</comment>
<evidence type="ECO:0000313" key="2">
    <source>
        <dbReference type="Proteomes" id="UP000284207"/>
    </source>
</evidence>
<gene>
    <name evidence="1" type="ORF">BK674_17310</name>
</gene>
<evidence type="ECO:0000313" key="1">
    <source>
        <dbReference type="EMBL" id="RON99201.1"/>
    </source>
</evidence>
<accession>A0A423NLZ2</accession>
<dbReference type="Proteomes" id="UP000284207">
    <property type="component" value="Unassembled WGS sequence"/>
</dbReference>
<organism evidence="1 2">
    <name type="scientific">Pseudomonas moraviensis</name>
    <dbReference type="NCBI Taxonomy" id="321662"/>
    <lineage>
        <taxon>Bacteria</taxon>
        <taxon>Pseudomonadati</taxon>
        <taxon>Pseudomonadota</taxon>
        <taxon>Gammaproteobacteria</taxon>
        <taxon>Pseudomonadales</taxon>
        <taxon>Pseudomonadaceae</taxon>
        <taxon>Pseudomonas</taxon>
    </lineage>
</organism>